<organism evidence="3 4">
    <name type="scientific">Asticcacaulis excentricus (strain ATCC 15261 / DSM 4724 / KCTC 12464 / NCIMB 9791 / VKM B-1370 / CB 48)</name>
    <dbReference type="NCBI Taxonomy" id="573065"/>
    <lineage>
        <taxon>Bacteria</taxon>
        <taxon>Pseudomonadati</taxon>
        <taxon>Pseudomonadota</taxon>
        <taxon>Alphaproteobacteria</taxon>
        <taxon>Caulobacterales</taxon>
        <taxon>Caulobacteraceae</taxon>
        <taxon>Asticcacaulis</taxon>
    </lineage>
</organism>
<dbReference type="InterPro" id="IPR013321">
    <property type="entry name" value="Arc_rbn_hlx_hlx"/>
</dbReference>
<dbReference type="eggNOG" id="COG4691">
    <property type="taxonomic scope" value="Bacteria"/>
</dbReference>
<dbReference type="InterPro" id="IPR010985">
    <property type="entry name" value="Ribbon_hlx_hlx"/>
</dbReference>
<feature type="region of interest" description="Disordered" evidence="1">
    <location>
        <begin position="59"/>
        <end position="80"/>
    </location>
</feature>
<dbReference type="AlphaFoldDB" id="E8RMW9"/>
<reference evidence="4" key="1">
    <citation type="submission" date="2010-12" db="EMBL/GenBank/DDBJ databases">
        <title>Complete sequence of chromosome 1 of Asticcacaulis excentricus CB 48.</title>
        <authorList>
            <consortium name="US DOE Joint Genome Institute"/>
            <person name="Lucas S."/>
            <person name="Copeland A."/>
            <person name="Lapidus A."/>
            <person name="Cheng J.-F."/>
            <person name="Bruce D."/>
            <person name="Goodwin L."/>
            <person name="Pitluck S."/>
            <person name="Teshima H."/>
            <person name="Davenport K."/>
            <person name="Detter J.C."/>
            <person name="Han C."/>
            <person name="Tapia R."/>
            <person name="Land M."/>
            <person name="Hauser L."/>
            <person name="Jeffries C."/>
            <person name="Kyrpides N."/>
            <person name="Ivanova N."/>
            <person name="Ovchinnikova G."/>
            <person name="Brun Y.V."/>
            <person name="Woyke T."/>
        </authorList>
    </citation>
    <scope>NUCLEOTIDE SEQUENCE [LARGE SCALE GENOMIC DNA]</scope>
    <source>
        <strain evidence="4">ATCC 15261 / DSM 4724 / KCTC 12464 / NCIMB 9791 / VKM B-1370 / CB 48</strain>
    </source>
</reference>
<evidence type="ECO:0000259" key="2">
    <source>
        <dbReference type="Pfam" id="PF22513"/>
    </source>
</evidence>
<sequence>MASITVRNIDDTLKERLRVRAATHGHSMEEEVRQILSQAVGGLTGAGLLSLSRDLFSGNSGVDLDLPSRPQDRAAPEFGA</sequence>
<dbReference type="HOGENOM" id="CLU_168829_2_1_5"/>
<dbReference type="RefSeq" id="WP_013477566.1">
    <property type="nucleotide sequence ID" value="NC_014816.1"/>
</dbReference>
<protein>
    <recommendedName>
        <fullName evidence="2">Antitoxin FitA-like ribbon-helix-helix domain-containing protein</fullName>
    </recommendedName>
</protein>
<keyword evidence="4" id="KW-1185">Reference proteome</keyword>
<name>E8RMW9_ASTEC</name>
<dbReference type="Pfam" id="PF22513">
    <property type="entry name" value="FitA-like_RHH"/>
    <property type="match status" value="1"/>
</dbReference>
<feature type="compositionally biased region" description="Basic and acidic residues" evidence="1">
    <location>
        <begin position="70"/>
        <end position="80"/>
    </location>
</feature>
<feature type="domain" description="Antitoxin FitA-like ribbon-helix-helix" evidence="2">
    <location>
        <begin position="2"/>
        <end position="40"/>
    </location>
</feature>
<dbReference type="EMBL" id="CP002395">
    <property type="protein sequence ID" value="ADU11732.1"/>
    <property type="molecule type" value="Genomic_DNA"/>
</dbReference>
<dbReference type="Proteomes" id="UP000001492">
    <property type="component" value="Chromosome 1"/>
</dbReference>
<dbReference type="InterPro" id="IPR053853">
    <property type="entry name" value="FitA-like_RHH"/>
</dbReference>
<gene>
    <name evidence="3" type="ordered locus">Astex_0028</name>
</gene>
<dbReference type="OrthoDB" id="2389872at2"/>
<evidence type="ECO:0000256" key="1">
    <source>
        <dbReference type="SAM" id="MobiDB-lite"/>
    </source>
</evidence>
<evidence type="ECO:0000313" key="3">
    <source>
        <dbReference type="EMBL" id="ADU11732.1"/>
    </source>
</evidence>
<dbReference type="KEGG" id="aex:Astex_0028"/>
<accession>E8RMW9</accession>
<dbReference type="Gene3D" id="1.10.1220.10">
    <property type="entry name" value="Met repressor-like"/>
    <property type="match status" value="1"/>
</dbReference>
<proteinExistence type="predicted"/>
<dbReference type="GO" id="GO:0006355">
    <property type="term" value="P:regulation of DNA-templated transcription"/>
    <property type="evidence" value="ECO:0007669"/>
    <property type="project" value="InterPro"/>
</dbReference>
<dbReference type="STRING" id="573065.Astex_0028"/>
<dbReference type="SUPFAM" id="SSF47598">
    <property type="entry name" value="Ribbon-helix-helix"/>
    <property type="match status" value="1"/>
</dbReference>
<evidence type="ECO:0000313" key="4">
    <source>
        <dbReference type="Proteomes" id="UP000001492"/>
    </source>
</evidence>